<protein>
    <submittedName>
        <fullName evidence="2">Uncharacterized protein</fullName>
    </submittedName>
</protein>
<dbReference type="AlphaFoldDB" id="A0A816E0W7"/>
<name>A0A816E0W7_9BILA</name>
<sequence>MGSSTSSLPPSVRNYPVIIKTKNGKQFSMMYHSLIEHILLLRKVINHPEMTQEGPELNYYIKDYCKRMSKGKMRTYDQQENLPWQLEWIWYVHRLHPLAYLNDCKTTFRNQKKPFSSNNTNLQFIPSIDLRSAVIRQKDFNGSIRKNNER</sequence>
<dbReference type="Proteomes" id="UP000663870">
    <property type="component" value="Unassembled WGS sequence"/>
</dbReference>
<comment type="caution">
    <text evidence="2">The sequence shown here is derived from an EMBL/GenBank/DDBJ whole genome shotgun (WGS) entry which is preliminary data.</text>
</comment>
<proteinExistence type="predicted"/>
<evidence type="ECO:0000313" key="3">
    <source>
        <dbReference type="Proteomes" id="UP000663870"/>
    </source>
</evidence>
<accession>A0A816E0W7</accession>
<gene>
    <name evidence="2" type="ORF">JXQ802_LOCUS53457</name>
    <name evidence="1" type="ORF">PYM288_LOCUS37057</name>
</gene>
<evidence type="ECO:0000313" key="2">
    <source>
        <dbReference type="EMBL" id="CAF1642857.1"/>
    </source>
</evidence>
<reference evidence="2" key="1">
    <citation type="submission" date="2021-02" db="EMBL/GenBank/DDBJ databases">
        <authorList>
            <person name="Nowell W R."/>
        </authorList>
    </citation>
    <scope>NUCLEOTIDE SEQUENCE</scope>
</reference>
<evidence type="ECO:0000313" key="1">
    <source>
        <dbReference type="EMBL" id="CAF1463770.1"/>
    </source>
</evidence>
<dbReference type="Proteomes" id="UP000663854">
    <property type="component" value="Unassembled WGS sequence"/>
</dbReference>
<dbReference type="EMBL" id="CAJNOH010007695">
    <property type="protein sequence ID" value="CAF1463770.1"/>
    <property type="molecule type" value="Genomic_DNA"/>
</dbReference>
<organism evidence="2 3">
    <name type="scientific">Rotaria sordida</name>
    <dbReference type="NCBI Taxonomy" id="392033"/>
    <lineage>
        <taxon>Eukaryota</taxon>
        <taxon>Metazoa</taxon>
        <taxon>Spiralia</taxon>
        <taxon>Gnathifera</taxon>
        <taxon>Rotifera</taxon>
        <taxon>Eurotatoria</taxon>
        <taxon>Bdelloidea</taxon>
        <taxon>Philodinida</taxon>
        <taxon>Philodinidae</taxon>
        <taxon>Rotaria</taxon>
    </lineage>
</organism>
<keyword evidence="3" id="KW-1185">Reference proteome</keyword>
<dbReference type="EMBL" id="CAJNOL010009363">
    <property type="protein sequence ID" value="CAF1642857.1"/>
    <property type="molecule type" value="Genomic_DNA"/>
</dbReference>